<dbReference type="RefSeq" id="WP_084355112.1">
    <property type="nucleotide sequence ID" value="NZ_FWYD01000038.1"/>
</dbReference>
<organism evidence="2 3">
    <name type="scientific">Primorskyibacter flagellatus</name>
    <dbReference type="NCBI Taxonomy" id="1387277"/>
    <lineage>
        <taxon>Bacteria</taxon>
        <taxon>Pseudomonadati</taxon>
        <taxon>Pseudomonadota</taxon>
        <taxon>Alphaproteobacteria</taxon>
        <taxon>Rhodobacterales</taxon>
        <taxon>Roseobacteraceae</taxon>
        <taxon>Primorskyibacter</taxon>
    </lineage>
</organism>
<dbReference type="EMBL" id="FWYD01000038">
    <property type="protein sequence ID" value="SMD12069.1"/>
    <property type="molecule type" value="Genomic_DNA"/>
</dbReference>
<keyword evidence="1" id="KW-1133">Transmembrane helix</keyword>
<feature type="transmembrane region" description="Helical" evidence="1">
    <location>
        <begin position="71"/>
        <end position="90"/>
    </location>
</feature>
<feature type="transmembrane region" description="Helical" evidence="1">
    <location>
        <begin position="156"/>
        <end position="180"/>
    </location>
</feature>
<accession>A0A1W2EQT4</accession>
<feature type="transmembrane region" description="Helical" evidence="1">
    <location>
        <begin position="431"/>
        <end position="450"/>
    </location>
</feature>
<evidence type="ECO:0000313" key="3">
    <source>
        <dbReference type="Proteomes" id="UP000192330"/>
    </source>
</evidence>
<protein>
    <submittedName>
        <fullName evidence="2">Uncharacterized protein</fullName>
    </submittedName>
</protein>
<dbReference type="Proteomes" id="UP000192330">
    <property type="component" value="Unassembled WGS sequence"/>
</dbReference>
<keyword evidence="1" id="KW-0812">Transmembrane</keyword>
<dbReference type="OrthoDB" id="1154943at2"/>
<proteinExistence type="predicted"/>
<feature type="transmembrane region" description="Helical" evidence="1">
    <location>
        <begin position="128"/>
        <end position="149"/>
    </location>
</feature>
<feature type="transmembrane region" description="Helical" evidence="1">
    <location>
        <begin position="200"/>
        <end position="220"/>
    </location>
</feature>
<feature type="transmembrane region" description="Helical" evidence="1">
    <location>
        <begin position="21"/>
        <end position="40"/>
    </location>
</feature>
<reference evidence="2 3" key="1">
    <citation type="submission" date="2017-04" db="EMBL/GenBank/DDBJ databases">
        <authorList>
            <person name="Afonso C.L."/>
            <person name="Miller P.J."/>
            <person name="Scott M.A."/>
            <person name="Spackman E."/>
            <person name="Goraichik I."/>
            <person name="Dimitrov K.M."/>
            <person name="Suarez D.L."/>
            <person name="Swayne D.E."/>
        </authorList>
    </citation>
    <scope>NUCLEOTIDE SEQUENCE [LARGE SCALE GENOMIC DNA]</scope>
    <source>
        <strain evidence="2 3">CGMCC 1.12644</strain>
    </source>
</reference>
<evidence type="ECO:0000313" key="2">
    <source>
        <dbReference type="EMBL" id="SMD12069.1"/>
    </source>
</evidence>
<gene>
    <name evidence="2" type="ORF">SAMN06295998_1386</name>
</gene>
<evidence type="ECO:0000256" key="1">
    <source>
        <dbReference type="SAM" id="Phobius"/>
    </source>
</evidence>
<name>A0A1W2EQT4_9RHOB</name>
<keyword evidence="3" id="KW-1185">Reference proteome</keyword>
<sequence length="704" mass="76460">MANSLVDTDTTHFSAAPAKGAVIQGLWLLVMLSWLPIMGATRLNPLAVADGTAMLRLPEPNADFWGPLADFVPWVSPFAALFVGGALVAWGFGQRALAYALCLGLALEFMPDISGVPLPEASTEALRYWLTAGGVAVAFAASVMLTAIYGRLLSPAFLGFIGLVVYESAVIGVVASANALESEVAWRAPAVLGRVFEGFAPNPAVLLVVLSAFVALRLFFKAVQDNADLLMQLRVDGRLGASLFHALRLWLPMLAIFAVLTVGYSAMWRGLDHVAAETALTYADVPAPAEPLSFEEMLVHIQTEQTMQWQAELNTRSLATQDQVNGLVRDSAEETHGFVEEKLPQRAPGTNTERCGWNLKCHFMNLVKSITNSIYQGVRQGILDGLEARLERAETEAGRGTEAFRQRAVTEVDAALAIYRDTTTASIGQSFLMLNAVSVLLLIYSLMVLFKTYLIVLGRVILHPDESLTASLAVGRVPRSQGMTRASERGSLAFGKARRDVLYVKRDTGVYNVPTSARVPMPFKAIFSRILHRAWRMQKVDLSQRSQVSGLTMPPPASLVEWTLRSDEQVVFEWTHFVGVSSTVRIKRLLSFNLASLIFGRAMVHYAQGPGVLILKTNASAILPRGAGGKTSTRAARSYGPGCFVARDVHAGFGVHSDLSEVMRGNYLVAKLSGDTVLIDTMPNDGGAARFGILRYARTFLLPF</sequence>
<feature type="transmembrane region" description="Helical" evidence="1">
    <location>
        <begin position="241"/>
        <end position="264"/>
    </location>
</feature>
<keyword evidence="1" id="KW-0472">Membrane</keyword>
<dbReference type="AlphaFoldDB" id="A0A1W2EQT4"/>